<name>A0A1M5CFW4_SALEC</name>
<organism evidence="1 2">
    <name type="scientific">Salegentibacter echinorum</name>
    <dbReference type="NCBI Taxonomy" id="1073325"/>
    <lineage>
        <taxon>Bacteria</taxon>
        <taxon>Pseudomonadati</taxon>
        <taxon>Bacteroidota</taxon>
        <taxon>Flavobacteriia</taxon>
        <taxon>Flavobacteriales</taxon>
        <taxon>Flavobacteriaceae</taxon>
        <taxon>Salegentibacter</taxon>
    </lineage>
</organism>
<gene>
    <name evidence="1" type="ORF">SAMN05444483_101494</name>
</gene>
<keyword evidence="2" id="KW-1185">Reference proteome</keyword>
<accession>A0A1M5CFW4</accession>
<dbReference type="AlphaFoldDB" id="A0A1M5CFW4"/>
<evidence type="ECO:0000313" key="1">
    <source>
        <dbReference type="EMBL" id="SHF53312.1"/>
    </source>
</evidence>
<dbReference type="Proteomes" id="UP000183945">
    <property type="component" value="Unassembled WGS sequence"/>
</dbReference>
<sequence>MSLVFFYPAKQSRLVAIEVVSFIEQQELISQIALIFIKVQDS</sequence>
<protein>
    <submittedName>
        <fullName evidence="1">Uncharacterized protein</fullName>
    </submittedName>
</protein>
<proteinExistence type="predicted"/>
<reference evidence="2" key="1">
    <citation type="submission" date="2016-11" db="EMBL/GenBank/DDBJ databases">
        <authorList>
            <person name="Varghese N."/>
            <person name="Submissions S."/>
        </authorList>
    </citation>
    <scope>NUCLEOTIDE SEQUENCE [LARGE SCALE GENOMIC DNA]</scope>
    <source>
        <strain evidence="2">DSM 24579</strain>
    </source>
</reference>
<dbReference type="EMBL" id="FQVT01000001">
    <property type="protein sequence ID" value="SHF53312.1"/>
    <property type="molecule type" value="Genomic_DNA"/>
</dbReference>
<evidence type="ECO:0000313" key="2">
    <source>
        <dbReference type="Proteomes" id="UP000183945"/>
    </source>
</evidence>